<reference evidence="2 3" key="1">
    <citation type="journal article" date="2018" name="Environ. Microbiol.">
        <title>Isolation and genomic characterization of Novimethylophilus kurashikiensis gen. nov. sp. nov., a new lanthanide-dependent methylotrophic species of Methylophilaceae.</title>
        <authorList>
            <person name="Lv H."/>
            <person name="Sahin N."/>
            <person name="Tani A."/>
        </authorList>
    </citation>
    <scope>NUCLEOTIDE SEQUENCE [LARGE SCALE GENOMIC DNA]</scope>
    <source>
        <strain evidence="2 3">La2-4</strain>
    </source>
</reference>
<gene>
    <name evidence="2" type="ORF">NMK_1652</name>
</gene>
<evidence type="ECO:0000313" key="2">
    <source>
        <dbReference type="EMBL" id="GBG14092.1"/>
    </source>
</evidence>
<dbReference type="RefSeq" id="WP_227871424.1">
    <property type="nucleotide sequence ID" value="NZ_BDOQ01000006.1"/>
</dbReference>
<dbReference type="EMBL" id="BDOQ01000006">
    <property type="protein sequence ID" value="GBG14092.1"/>
    <property type="molecule type" value="Genomic_DNA"/>
</dbReference>
<evidence type="ECO:0000256" key="1">
    <source>
        <dbReference type="SAM" id="SignalP"/>
    </source>
</evidence>
<protein>
    <recommendedName>
        <fullName evidence="4">Pentapeptide repeat-containing protein</fullName>
    </recommendedName>
</protein>
<dbReference type="PANTHER" id="PTHR14136:SF17">
    <property type="entry name" value="BTB_POZ DOMAIN-CONTAINING PROTEIN KCTD9"/>
    <property type="match status" value="1"/>
</dbReference>
<keyword evidence="1" id="KW-0732">Signal</keyword>
<dbReference type="Pfam" id="PF00805">
    <property type="entry name" value="Pentapeptide"/>
    <property type="match status" value="2"/>
</dbReference>
<comment type="caution">
    <text evidence="2">The sequence shown here is derived from an EMBL/GenBank/DDBJ whole genome shotgun (WGS) entry which is preliminary data.</text>
</comment>
<dbReference type="PANTHER" id="PTHR14136">
    <property type="entry name" value="BTB_POZ DOMAIN-CONTAINING PROTEIN KCTD9"/>
    <property type="match status" value="1"/>
</dbReference>
<dbReference type="Gene3D" id="2.160.20.80">
    <property type="entry name" value="E3 ubiquitin-protein ligase SopA"/>
    <property type="match status" value="2"/>
</dbReference>
<name>A0A2R5F779_9PROT</name>
<sequence>MRVLLLAFMMGLGFSAYAEEFNKNCSMGMAMGMEVATDCSVRWENAGKTYCFSSPEAKDQFLMSKDENLRKAESFEQKMMSKKADQPQEKISTERAREMLKQATADKLADFSGKDLSYQDLSGLDLRHAKFVDTNLFGADLRGSNLSGTDMTNAYLNLARIENANFSNANLTDATIFQPIFDKNNFKGAKLVNARVIGTLGAVDMSEADIRKGRFGLDIGNQPMGQMKFDSVGGKFAGSNFEGADINRANLSFADLRGANLRGTNLFRVDFSKADMTGADLTGADVGEAIFDGTVMKDVKGWDKVKGMDTIKGKCDGCK</sequence>
<evidence type="ECO:0008006" key="4">
    <source>
        <dbReference type="Google" id="ProtNLM"/>
    </source>
</evidence>
<dbReference type="Proteomes" id="UP000245081">
    <property type="component" value="Unassembled WGS sequence"/>
</dbReference>
<feature type="chain" id="PRO_5015346532" description="Pentapeptide repeat-containing protein" evidence="1">
    <location>
        <begin position="19"/>
        <end position="319"/>
    </location>
</feature>
<feature type="signal peptide" evidence="1">
    <location>
        <begin position="1"/>
        <end position="18"/>
    </location>
</feature>
<accession>A0A2R5F779</accession>
<dbReference type="InterPro" id="IPR001646">
    <property type="entry name" value="5peptide_repeat"/>
</dbReference>
<evidence type="ECO:0000313" key="3">
    <source>
        <dbReference type="Proteomes" id="UP000245081"/>
    </source>
</evidence>
<dbReference type="SUPFAM" id="SSF141571">
    <property type="entry name" value="Pentapeptide repeat-like"/>
    <property type="match status" value="1"/>
</dbReference>
<dbReference type="AlphaFoldDB" id="A0A2R5F779"/>
<dbReference type="InterPro" id="IPR051082">
    <property type="entry name" value="Pentapeptide-BTB/POZ_domain"/>
</dbReference>
<proteinExistence type="predicted"/>
<organism evidence="2 3">
    <name type="scientific">Novimethylophilus kurashikiensis</name>
    <dbReference type="NCBI Taxonomy" id="1825523"/>
    <lineage>
        <taxon>Bacteria</taxon>
        <taxon>Pseudomonadati</taxon>
        <taxon>Pseudomonadota</taxon>
        <taxon>Betaproteobacteria</taxon>
        <taxon>Nitrosomonadales</taxon>
        <taxon>Methylophilaceae</taxon>
        <taxon>Novimethylophilus</taxon>
    </lineage>
</organism>
<keyword evidence="3" id="KW-1185">Reference proteome</keyword>